<feature type="transmembrane region" description="Helical" evidence="1">
    <location>
        <begin position="211"/>
        <end position="234"/>
    </location>
</feature>
<dbReference type="eggNOG" id="COG3428">
    <property type="taxonomic scope" value="Bacteria"/>
</dbReference>
<dbReference type="EMBL" id="CP015506">
    <property type="protein sequence ID" value="AND38082.1"/>
    <property type="molecule type" value="Genomic_DNA"/>
</dbReference>
<feature type="transmembrane region" description="Helical" evidence="1">
    <location>
        <begin position="39"/>
        <end position="62"/>
    </location>
</feature>
<evidence type="ECO:0000313" key="3">
    <source>
        <dbReference type="EMBL" id="AND38082.1"/>
    </source>
</evidence>
<dbReference type="InterPro" id="IPR014529">
    <property type="entry name" value="UCP026631"/>
</dbReference>
<feature type="transmembrane region" description="Helical" evidence="1">
    <location>
        <begin position="376"/>
        <end position="394"/>
    </location>
</feature>
<dbReference type="KEGG" id="bon:A361_02725"/>
<protein>
    <recommendedName>
        <fullName evidence="2">YdbS-like PH domain-containing protein</fullName>
    </recommendedName>
</protein>
<dbReference type="PANTHER" id="PTHR34473">
    <property type="entry name" value="UPF0699 TRANSMEMBRANE PROTEIN YDBS"/>
    <property type="match status" value="1"/>
</dbReference>
<name>A0A160M6P5_9BACI</name>
<dbReference type="RefSeq" id="WP_019381120.1">
    <property type="nucleotide sequence ID" value="NZ_CP015506.1"/>
</dbReference>
<keyword evidence="1" id="KW-0812">Transmembrane</keyword>
<proteinExistence type="predicted"/>
<accession>A0A160M6P5</accession>
<dbReference type="Pfam" id="PF03703">
    <property type="entry name" value="bPH_2"/>
    <property type="match status" value="3"/>
</dbReference>
<dbReference type="InterPro" id="IPR005182">
    <property type="entry name" value="YdbS-like_PH"/>
</dbReference>
<evidence type="ECO:0000313" key="4">
    <source>
        <dbReference type="Proteomes" id="UP000077856"/>
    </source>
</evidence>
<dbReference type="PANTHER" id="PTHR34473:SF2">
    <property type="entry name" value="UPF0699 TRANSMEMBRANE PROTEIN YDBT"/>
    <property type="match status" value="1"/>
</dbReference>
<dbReference type="PIRSF" id="PIRSF026631">
    <property type="entry name" value="UCP026631"/>
    <property type="match status" value="1"/>
</dbReference>
<gene>
    <name evidence="3" type="ORF">A361_02725</name>
</gene>
<sequence length="484" mass="54957">MKQARRYHPLHILFGLIQLLRNSAFIALFLFVMKAGSQSFLIVWGRKLFLPFIALAALYVLIDWLSNKYEVDDAYIYLSKGIFVRSKRTVPFTKVQNIQRHTSLLHRLFGFTSLTFETGLDGSESAVEFKVISLKEANWLEETVSGKTEAEVPEESEKTLHFSPGKKDLIKAAFTSLSFLVLLSLIASIYTKVSDFIDLEERGVGFLKGFLHSWQVQAAAIIFFLIISVLAGFLRTFIKYGKYEIFSDETRIYIRKGFLEETSFSISKDRVQAIEIKQNLMKRLTGVAEVKLVTAGDVAEGDEKEGINSLFPFLPVDRACKIAEEILPAYEILQKMHPLPKKALWASLLKPSLLWILSTAALVYFKPEFLGIEKTWLAGSILLFCLIVFVRIAGYTNARYLINGPFIQFKTGIVGTRLFISKRSKVIEAEVTATRWQKLFGLASIQTVNRGKPVQYASVENVPADVASSFYSWYKSRREEVQIK</sequence>
<feature type="domain" description="YdbS-like PH" evidence="2">
    <location>
        <begin position="395"/>
        <end position="474"/>
    </location>
</feature>
<feature type="transmembrane region" description="Helical" evidence="1">
    <location>
        <begin position="169"/>
        <end position="191"/>
    </location>
</feature>
<reference evidence="3 4" key="1">
    <citation type="submission" date="2016-04" db="EMBL/GenBank/DDBJ databases">
        <title>Complete genome sequence of Bacillus oceanisediminis strain 2691.</title>
        <authorList>
            <person name="Jeong H."/>
            <person name="Kim H.J."/>
            <person name="Lee D.-W."/>
        </authorList>
    </citation>
    <scope>NUCLEOTIDE SEQUENCE [LARGE SCALE GENOMIC DNA]</scope>
    <source>
        <strain evidence="3 4">2691</strain>
    </source>
</reference>
<dbReference type="AlphaFoldDB" id="A0A160M6P5"/>
<dbReference type="STRING" id="1196031.A361_02725"/>
<feature type="transmembrane region" description="Helical" evidence="1">
    <location>
        <begin position="12"/>
        <end position="33"/>
    </location>
</feature>
<feature type="domain" description="YdbS-like PH" evidence="2">
    <location>
        <begin position="248"/>
        <end position="326"/>
    </location>
</feature>
<keyword evidence="1" id="KW-1133">Transmembrane helix</keyword>
<feature type="transmembrane region" description="Helical" evidence="1">
    <location>
        <begin position="343"/>
        <end position="364"/>
    </location>
</feature>
<feature type="domain" description="YdbS-like PH" evidence="2">
    <location>
        <begin position="64"/>
        <end position="143"/>
    </location>
</feature>
<dbReference type="Proteomes" id="UP000077856">
    <property type="component" value="Chromosome"/>
</dbReference>
<organism evidence="3 4">
    <name type="scientific">Cytobacillus oceanisediminis 2691</name>
    <dbReference type="NCBI Taxonomy" id="1196031"/>
    <lineage>
        <taxon>Bacteria</taxon>
        <taxon>Bacillati</taxon>
        <taxon>Bacillota</taxon>
        <taxon>Bacilli</taxon>
        <taxon>Bacillales</taxon>
        <taxon>Bacillaceae</taxon>
        <taxon>Cytobacillus</taxon>
    </lineage>
</organism>
<evidence type="ECO:0000256" key="1">
    <source>
        <dbReference type="SAM" id="Phobius"/>
    </source>
</evidence>
<evidence type="ECO:0000259" key="2">
    <source>
        <dbReference type="Pfam" id="PF03703"/>
    </source>
</evidence>
<keyword evidence="1" id="KW-0472">Membrane</keyword>